<gene>
    <name evidence="1" type="ORF">ACA1_360430</name>
</gene>
<protein>
    <recommendedName>
        <fullName evidence="3">HEAT repeat domain containing protein</fullName>
    </recommendedName>
</protein>
<accession>L8HCS2</accession>
<keyword evidence="2" id="KW-1185">Reference proteome</keyword>
<dbReference type="InterPro" id="IPR011989">
    <property type="entry name" value="ARM-like"/>
</dbReference>
<dbReference type="SUPFAM" id="SSF48371">
    <property type="entry name" value="ARM repeat"/>
    <property type="match status" value="1"/>
</dbReference>
<evidence type="ECO:0000313" key="2">
    <source>
        <dbReference type="Proteomes" id="UP000011083"/>
    </source>
</evidence>
<evidence type="ECO:0000313" key="1">
    <source>
        <dbReference type="EMBL" id="ELR23027.1"/>
    </source>
</evidence>
<sequence>MTELRSHKELVEVFETALTLAGEQMDERVVIAATETLYHWRVTIDLEMADVRPFIHRALCLATNLVRKEPDVPTLLDLAADTVVRFHCVDLGGSLPGSLLLSLPLEVHGLLEAKQSALLKKGSIITPTTASSSACTHKVRWCTPADPKHHKKTLRTVTRTCLMALSEMLEHDLYDLMRPAIVSMLHSDNRWQLREGGLLVLGCLLPHCGDHEFGDREAMLSLIMPAISDPRAKVRKMGCWVLGFFLREPCEVVTEASKLFVRLAVDDPNRGVRRKALLALEDNNWTWCAEAVLKECFRVLQRDQPLEEATSVTVLGVIARGLRLITLWAEANPSANHGLYLDVVQGCMQTLLDGLPMLAQDATTNKQVLQSLRKASDISQFAASVDGDYKLGCFERHFGSLLARSHNCEEVNECMLAFWKHKLHQPTAKFGKETATRIVWVAATHMIKRAEHVKLALWALTCISEDYPDCVTSLMDPIISALVALSAALPAHPPTTSVRFCHCLDRLIATCGVARMRPHVGTLSSALVANITRRSPFDMALRCCLFLVPCGVSDIDDRVLFHLIEAGPLRTITETSQEITLRVSTESLASLVVELFTERGLDECGDPKVASAVLALLADRLQRDTSNLPSAGTPQPPAAVRERVGQALSVLAAAIGHGALQADRKKWRKFRRGLNWYLPAASPLLALLLGHANAARVTAAVHAVLRTS</sequence>
<dbReference type="InterPro" id="IPR016024">
    <property type="entry name" value="ARM-type_fold"/>
</dbReference>
<name>L8HCS2_ACACF</name>
<dbReference type="RefSeq" id="XP_004352504.1">
    <property type="nucleotide sequence ID" value="XM_004352452.1"/>
</dbReference>
<dbReference type="OrthoDB" id="10250458at2759"/>
<dbReference type="Gene3D" id="1.25.10.10">
    <property type="entry name" value="Leucine-rich Repeat Variant"/>
    <property type="match status" value="2"/>
</dbReference>
<evidence type="ECO:0008006" key="3">
    <source>
        <dbReference type="Google" id="ProtNLM"/>
    </source>
</evidence>
<dbReference type="VEuPathDB" id="AmoebaDB:ACA1_360430"/>
<dbReference type="GeneID" id="14923997"/>
<organism evidence="1 2">
    <name type="scientific">Acanthamoeba castellanii (strain ATCC 30010 / Neff)</name>
    <dbReference type="NCBI Taxonomy" id="1257118"/>
    <lineage>
        <taxon>Eukaryota</taxon>
        <taxon>Amoebozoa</taxon>
        <taxon>Discosea</taxon>
        <taxon>Longamoebia</taxon>
        <taxon>Centramoebida</taxon>
        <taxon>Acanthamoebidae</taxon>
        <taxon>Acanthamoeba</taxon>
    </lineage>
</organism>
<proteinExistence type="predicted"/>
<dbReference type="AlphaFoldDB" id="L8HCS2"/>
<dbReference type="Proteomes" id="UP000011083">
    <property type="component" value="Unassembled WGS sequence"/>
</dbReference>
<dbReference type="EMBL" id="KB007867">
    <property type="protein sequence ID" value="ELR23027.1"/>
    <property type="molecule type" value="Genomic_DNA"/>
</dbReference>
<reference evidence="1 2" key="1">
    <citation type="journal article" date="2013" name="Genome Biol.">
        <title>Genome of Acanthamoeba castellanii highlights extensive lateral gene transfer and early evolution of tyrosine kinase signaling.</title>
        <authorList>
            <person name="Clarke M."/>
            <person name="Lohan A.J."/>
            <person name="Liu B."/>
            <person name="Lagkouvardos I."/>
            <person name="Roy S."/>
            <person name="Zafar N."/>
            <person name="Bertelli C."/>
            <person name="Schilde C."/>
            <person name="Kianianmomeni A."/>
            <person name="Burglin T.R."/>
            <person name="Frech C."/>
            <person name="Turcotte B."/>
            <person name="Kopec K.O."/>
            <person name="Synnott J.M."/>
            <person name="Choo C."/>
            <person name="Paponov I."/>
            <person name="Finkler A."/>
            <person name="Soon Heng Tan C."/>
            <person name="Hutchins A.P."/>
            <person name="Weinmeier T."/>
            <person name="Rattei T."/>
            <person name="Chu J.S."/>
            <person name="Gimenez G."/>
            <person name="Irimia M."/>
            <person name="Rigden D.J."/>
            <person name="Fitzpatrick D.A."/>
            <person name="Lorenzo-Morales J."/>
            <person name="Bateman A."/>
            <person name="Chiu C.H."/>
            <person name="Tang P."/>
            <person name="Hegemann P."/>
            <person name="Fromm H."/>
            <person name="Raoult D."/>
            <person name="Greub G."/>
            <person name="Miranda-Saavedra D."/>
            <person name="Chen N."/>
            <person name="Nash P."/>
            <person name="Ginger M.L."/>
            <person name="Horn M."/>
            <person name="Schaap P."/>
            <person name="Caler L."/>
            <person name="Loftus B."/>
        </authorList>
    </citation>
    <scope>NUCLEOTIDE SEQUENCE [LARGE SCALE GENOMIC DNA]</scope>
    <source>
        <strain evidence="1 2">Neff</strain>
    </source>
</reference>
<dbReference type="KEGG" id="acan:ACA1_360430"/>